<dbReference type="Proteomes" id="UP001141434">
    <property type="component" value="Unassembled WGS sequence"/>
</dbReference>
<dbReference type="EMBL" id="JAPMSZ010000004">
    <property type="protein sequence ID" value="KAJ5105660.1"/>
    <property type="molecule type" value="Genomic_DNA"/>
</dbReference>
<reference evidence="1" key="2">
    <citation type="journal article" date="2023" name="IMA Fungus">
        <title>Comparative genomic study of the Penicillium genus elucidates a diverse pangenome and 15 lateral gene transfer events.</title>
        <authorList>
            <person name="Petersen C."/>
            <person name="Sorensen T."/>
            <person name="Nielsen M.R."/>
            <person name="Sondergaard T.E."/>
            <person name="Sorensen J.L."/>
            <person name="Fitzpatrick D.A."/>
            <person name="Frisvad J.C."/>
            <person name="Nielsen K.L."/>
        </authorList>
    </citation>
    <scope>NUCLEOTIDE SEQUENCE</scope>
    <source>
        <strain evidence="1">IBT 34128</strain>
    </source>
</reference>
<accession>A0A9W9KGJ7</accession>
<reference evidence="1" key="1">
    <citation type="submission" date="2022-11" db="EMBL/GenBank/DDBJ databases">
        <authorList>
            <person name="Petersen C."/>
        </authorList>
    </citation>
    <scope>NUCLEOTIDE SEQUENCE</scope>
    <source>
        <strain evidence="1">IBT 34128</strain>
    </source>
</reference>
<dbReference type="GeneID" id="81392757"/>
<proteinExistence type="predicted"/>
<evidence type="ECO:0000313" key="1">
    <source>
        <dbReference type="EMBL" id="KAJ5105660.1"/>
    </source>
</evidence>
<dbReference type="AlphaFoldDB" id="A0A9W9KGJ7"/>
<gene>
    <name evidence="1" type="ORF">NUU61_003007</name>
</gene>
<protein>
    <submittedName>
        <fullName evidence="1">Uncharacterized protein</fullName>
    </submittedName>
</protein>
<name>A0A9W9KGJ7_9EURO</name>
<keyword evidence="2" id="KW-1185">Reference proteome</keyword>
<sequence length="73" mass="7757">MQAPSLEVLQVFFRTIADEQGIPGGIGAPPLFHSARKCNASSPRLVAHKVQKLASHCGSTETGSGPILRMQMV</sequence>
<organism evidence="1 2">
    <name type="scientific">Penicillium alfredii</name>
    <dbReference type="NCBI Taxonomy" id="1506179"/>
    <lineage>
        <taxon>Eukaryota</taxon>
        <taxon>Fungi</taxon>
        <taxon>Dikarya</taxon>
        <taxon>Ascomycota</taxon>
        <taxon>Pezizomycotina</taxon>
        <taxon>Eurotiomycetes</taxon>
        <taxon>Eurotiomycetidae</taxon>
        <taxon>Eurotiales</taxon>
        <taxon>Aspergillaceae</taxon>
        <taxon>Penicillium</taxon>
    </lineage>
</organism>
<comment type="caution">
    <text evidence="1">The sequence shown here is derived from an EMBL/GenBank/DDBJ whole genome shotgun (WGS) entry which is preliminary data.</text>
</comment>
<dbReference type="RefSeq" id="XP_056514656.1">
    <property type="nucleotide sequence ID" value="XM_056653589.1"/>
</dbReference>
<evidence type="ECO:0000313" key="2">
    <source>
        <dbReference type="Proteomes" id="UP001141434"/>
    </source>
</evidence>